<proteinExistence type="predicted"/>
<comment type="caution">
    <text evidence="1">The sequence shown here is derived from an EMBL/GenBank/DDBJ whole genome shotgun (WGS) entry which is preliminary data.</text>
</comment>
<dbReference type="Proteomes" id="UP001197770">
    <property type="component" value="Unassembled WGS sequence"/>
</dbReference>
<keyword evidence="2" id="KW-1185">Reference proteome</keyword>
<organism evidence="1 2">
    <name type="scientific">Leeuwenhoekiella parthenopeia</name>
    <dbReference type="NCBI Taxonomy" id="2890320"/>
    <lineage>
        <taxon>Bacteria</taxon>
        <taxon>Pseudomonadati</taxon>
        <taxon>Bacteroidota</taxon>
        <taxon>Flavobacteriia</taxon>
        <taxon>Flavobacteriales</taxon>
        <taxon>Flavobacteriaceae</taxon>
        <taxon>Leeuwenhoekiella</taxon>
    </lineage>
</organism>
<evidence type="ECO:0000313" key="2">
    <source>
        <dbReference type="Proteomes" id="UP001197770"/>
    </source>
</evidence>
<dbReference type="RefSeq" id="WP_228231166.1">
    <property type="nucleotide sequence ID" value="NZ_JAJGMW010000023.1"/>
</dbReference>
<gene>
    <name evidence="1" type="ORF">LLW17_15330</name>
</gene>
<name>A0ABS8GWF8_9FLAO</name>
<evidence type="ECO:0000313" key="1">
    <source>
        <dbReference type="EMBL" id="MCC4214098.1"/>
    </source>
</evidence>
<accession>A0ABS8GWF8</accession>
<sequence>MREFKNYHYDLIKNYINSDEELFQKLATAEIHNILADEELNNPNMTNQEKREFILQQIATNKDILVRIYVLKKIKGELNDLFPNFIYNIFDDSECPEIKCMSAYQASFYERTFVEKKESAIAEYITLMENNEVWKLFEDENYPDFLMPNSAGTDV</sequence>
<reference evidence="1 2" key="1">
    <citation type="submission" date="2021-11" db="EMBL/GenBank/DDBJ databases">
        <title>Seasonal and diel survey of microbial diversity of the Tyrrhenian coast.</title>
        <authorList>
            <person name="Gattoni G."/>
            <person name="Corral P."/>
        </authorList>
    </citation>
    <scope>NUCLEOTIDE SEQUENCE [LARGE SCALE GENOMIC DNA]</scope>
    <source>
        <strain evidence="1 2">Mr9</strain>
    </source>
</reference>
<dbReference type="EMBL" id="JAJGMW010000023">
    <property type="protein sequence ID" value="MCC4214098.1"/>
    <property type="molecule type" value="Genomic_DNA"/>
</dbReference>
<protein>
    <submittedName>
        <fullName evidence="1">Uncharacterized protein</fullName>
    </submittedName>
</protein>